<organism evidence="3 4">
    <name type="scientific">Melipona quadrifasciata</name>
    <dbReference type="NCBI Taxonomy" id="166423"/>
    <lineage>
        <taxon>Eukaryota</taxon>
        <taxon>Metazoa</taxon>
        <taxon>Ecdysozoa</taxon>
        <taxon>Arthropoda</taxon>
        <taxon>Hexapoda</taxon>
        <taxon>Insecta</taxon>
        <taxon>Pterygota</taxon>
        <taxon>Neoptera</taxon>
        <taxon>Endopterygota</taxon>
        <taxon>Hymenoptera</taxon>
        <taxon>Apocrita</taxon>
        <taxon>Aculeata</taxon>
        <taxon>Apoidea</taxon>
        <taxon>Anthophila</taxon>
        <taxon>Apidae</taxon>
        <taxon>Melipona</taxon>
    </lineage>
</organism>
<feature type="compositionally biased region" description="Basic and acidic residues" evidence="2">
    <location>
        <begin position="1196"/>
        <end position="1205"/>
    </location>
</feature>
<name>A0A0M8ZT95_9HYME</name>
<feature type="coiled-coil region" evidence="1">
    <location>
        <begin position="975"/>
        <end position="1057"/>
    </location>
</feature>
<dbReference type="GO" id="GO:0005814">
    <property type="term" value="C:centriole"/>
    <property type="evidence" value="ECO:0007669"/>
    <property type="project" value="TreeGrafter"/>
</dbReference>
<dbReference type="AlphaFoldDB" id="A0A0M8ZT95"/>
<proteinExistence type="predicted"/>
<dbReference type="GO" id="GO:0051299">
    <property type="term" value="P:centrosome separation"/>
    <property type="evidence" value="ECO:0007669"/>
    <property type="project" value="TreeGrafter"/>
</dbReference>
<feature type="coiled-coil region" evidence="1">
    <location>
        <begin position="225"/>
        <end position="252"/>
    </location>
</feature>
<dbReference type="EMBL" id="KQ435859">
    <property type="protein sequence ID" value="KOX70497.1"/>
    <property type="molecule type" value="Genomic_DNA"/>
</dbReference>
<keyword evidence="1" id="KW-0175">Coiled coil</keyword>
<feature type="coiled-coil region" evidence="1">
    <location>
        <begin position="819"/>
        <end position="937"/>
    </location>
</feature>
<gene>
    <name evidence="3" type="ORF">WN51_02553</name>
</gene>
<accession>A0A0M8ZT95</accession>
<dbReference type="GO" id="GO:1902410">
    <property type="term" value="P:mitotic cytokinetic process"/>
    <property type="evidence" value="ECO:0007669"/>
    <property type="project" value="TreeGrafter"/>
</dbReference>
<sequence>MSAALRKLDRREILDESANFGLAPLHTLFTSYCHVPTHTVTLTTRRIVTLVSKTPWKEKCKHLRQYDLRKLWVNAQKPIKEWKMKDLFFNSYGITESAKLQPCWRLLMNYHLCTALVTALDDPGAGIASHESSGRIWAFCKRNATSETRSFIIATLTIREKLIGYREGTISQHQKKFKWMMSDSDDTDVLLLIPPDLFLVPSSSESDVCSDQVKERYNNKRTGVISELVEHMQSLESRISAIESNNTSLDANLLNNSLESQIQSDSVGTFRQTLPKTKFSVSENCSLQNTPVKPSRSLSVPSTPNSQSLPNYINNSHQNDMNLGNRLSVSISTNATNANEHDEYKHDSLTSQFPVVVSSNACNVGFPHVTVTSPKGKFHSHTINCRNTNNICVKLPSKQLHSMPSTLLSTTEQPQSHSKTSIPEMELSEVDELLQEMEATELELSKRINRASMHHCIKEQNSILSNESNSGLKSKNHDNAHRQSVIRKLEFRPCDSSYDVLSLKSNRKSDVFADISLPYDSFHTNETDTIISEFKTWGQNTQYQVSKTEEIESTDKSLNSNNIESIIKTTDVQKEELINQQTPLNVDNVNSINNLHNAQANIHKKLDISSHNELVQCNTATKSTECNSLYLPESYKSLQQNGNVLYTNQVHDVPFVKNTAHASTNTEFLPRKSQRLLSLSDFWESNGNKTEGEIYRIKLEEEKFRREHCEHLIQELQKRLLEQQEKVAVALRVDNEKNELIAQFHNAWSKLKQQLHVLEIEHSALQTNLKNVTEKHQLEISEFQSQIKRNEGELSKALDLAAGYKEKNDIATKEKVKLLKNHADELENYKSFVQEAENRYEKLKVEYNKLIEKNQQSEETLRTVQQELGKERLKGGEVRNEMGVIHKALDTCEAELIILRQEKENLQLKLKEENNRNSILEEKNASLLSTLDDMKKAEKLARDETRYLVEQKAKIRSELQEIYQKQVDEVVKVKLQEFQTQLDAAESEFVEELKTRQQVIAECAARKIKDIIDKHKLEINLLEEKHKEEKTLCELQLAEALQKSSFLEAQLKSQRAAKSQLAEQLHSVMQKQWQQALQIISGGNMENLTPLQKIHAEKLFESKGPRKSESMPNCYTKVSQESVKLMSHVPDEKNFLDQRECAMTSFDETPLTSKKNSKEDLRKYVKMIAEMQQAKDEFPKITRSISSPPLTCREVPRKHYLKKEPSDEDNIMWQPISETTENTIEFIPISQKISTKGEQQKVKPPWK</sequence>
<feature type="region of interest" description="Disordered" evidence="2">
    <location>
        <begin position="285"/>
        <end position="311"/>
    </location>
</feature>
<feature type="region of interest" description="Disordered" evidence="2">
    <location>
        <begin position="1196"/>
        <end position="1215"/>
    </location>
</feature>
<feature type="coiled-coil region" evidence="1">
    <location>
        <begin position="699"/>
        <end position="775"/>
    </location>
</feature>
<dbReference type="GO" id="GO:0007099">
    <property type="term" value="P:centriole replication"/>
    <property type="evidence" value="ECO:0007669"/>
    <property type="project" value="InterPro"/>
</dbReference>
<dbReference type="PANTHER" id="PTHR34439:SF1">
    <property type="entry name" value="CENTROBIN"/>
    <property type="match status" value="1"/>
</dbReference>
<dbReference type="GO" id="GO:1902017">
    <property type="term" value="P:regulation of cilium assembly"/>
    <property type="evidence" value="ECO:0007669"/>
    <property type="project" value="InterPro"/>
</dbReference>
<protein>
    <submittedName>
        <fullName evidence="3">Centrobin</fullName>
    </submittedName>
</protein>
<dbReference type="Proteomes" id="UP000053105">
    <property type="component" value="Unassembled WGS sequence"/>
</dbReference>
<evidence type="ECO:0000256" key="1">
    <source>
        <dbReference type="SAM" id="Coils"/>
    </source>
</evidence>
<dbReference type="InterPro" id="IPR038923">
    <property type="entry name" value="Centrobin"/>
</dbReference>
<evidence type="ECO:0000256" key="2">
    <source>
        <dbReference type="SAM" id="MobiDB-lite"/>
    </source>
</evidence>
<dbReference type="GO" id="GO:0005813">
    <property type="term" value="C:centrosome"/>
    <property type="evidence" value="ECO:0007669"/>
    <property type="project" value="TreeGrafter"/>
</dbReference>
<dbReference type="PANTHER" id="PTHR34439">
    <property type="entry name" value="CENTROBIN"/>
    <property type="match status" value="1"/>
</dbReference>
<evidence type="ECO:0000313" key="4">
    <source>
        <dbReference type="Proteomes" id="UP000053105"/>
    </source>
</evidence>
<dbReference type="OrthoDB" id="8190486at2759"/>
<evidence type="ECO:0000313" key="3">
    <source>
        <dbReference type="EMBL" id="KOX70497.1"/>
    </source>
</evidence>
<keyword evidence="4" id="KW-1185">Reference proteome</keyword>
<reference evidence="3 4" key="1">
    <citation type="submission" date="2015-07" db="EMBL/GenBank/DDBJ databases">
        <title>The genome of Melipona quadrifasciata.</title>
        <authorList>
            <person name="Pan H."/>
            <person name="Kapheim K."/>
        </authorList>
    </citation>
    <scope>NUCLEOTIDE SEQUENCE [LARGE SCALE GENOMIC DNA]</scope>
    <source>
        <strain evidence="3">0111107301</strain>
        <tissue evidence="3">Whole body</tissue>
    </source>
</reference>